<evidence type="ECO:0000313" key="1">
    <source>
        <dbReference type="EMBL" id="GBG35336.1"/>
    </source>
</evidence>
<reference evidence="1" key="1">
    <citation type="journal article" date="2018" name="J. Virol.">
        <title>Crustacean Genome Exploration Reveals the Evolutionary Origin of White Spot Syndrome Virus.</title>
        <authorList>
            <person name="Kawato S."/>
            <person name="Shitara A."/>
            <person name="Wang Y."/>
            <person name="Nozaki R."/>
            <person name="Kondo H."/>
            <person name="Hirono I."/>
        </authorList>
    </citation>
    <scope>NUCLEOTIDE SEQUENCE</scope>
    <source>
        <strain evidence="1">TUMSAT-1</strain>
    </source>
</reference>
<sequence length="802" mass="88497">MFGDDAKYFGLAGEIITAEGDASGISDDAFVFSSSNSDKLVLLDYGHEASRRYLRARSERISGALAPFIGRNLITPDKMVSTLLNSSHTLMAVQRDECDLDSVLMDTGSFLFSQDAGDHRRREEYTILDTPVTEYNGYGRITRIDMLLTTHTDVDSHRDRRRKIVADVVSLFSGLMCQTLYSTRGRVVYAPMGSCTYLATAAAEEENRLVLIVNDPLGEGWRLVPEGTVDYTTAGELMEFSTKLVIDSLFSGKIKKNRRVNVLSSGTITTTGAGMVTTVNRTKDEIEQVLLTEGRISIGYSSSNDAVTVSVGPTDILHEHFHNKHINTTATDLSSSKNILSPSVFSWFNIKMNGIVPESTPKDDGYEDSQLPFVRNEVSADKKRKKTCRIAERGDWSDQLLRLDRFVRKAAEAEAVDFMEEKTRNLSQIIGDSATRNILASDEPQCSSAAADAAYALTDFNGEDSYDLEDGDEQRKSTLLPVLEYDKNVISLTVIGNAPTNGQTMRVVRLLKKMSGTTTATESPPCPNGCKWYNAAPASMMTTGTSKCHSSSDDNVDLVMMDPVFVYTPRCVYHSKTAYVHLYSDNEGPLYDINFSEDDDALTIEGDNNNHLDINKPLAIGAITMAVQRSIGVMNEANEGEKMSAKPLKLFASIDKDNDIVRFVTRGTEGVEEFMNGDIVRNLKWYQTVSGGSEDMSGPPGCLLKRVDDKGKVLNMALTQITTTTKRGRNVGECVKHEEMVNSMDIRYNKTKYPSPFDNTLVNYGFMAADDARKTAKGEEGRGKEGNVMENATRIITVALVL</sequence>
<accession>A0A401INZ3</accession>
<organism evidence="1">
    <name type="scientific">Hemigrapsus takanoi nimavirus</name>
    <dbReference type="NCBI Taxonomy" id="2133792"/>
    <lineage>
        <taxon>Viruses</taxon>
        <taxon>Viruses incertae sedis</taxon>
        <taxon>Naldaviricetes</taxon>
        <taxon>Nimaviridae</taxon>
    </lineage>
</organism>
<comment type="caution">
    <text evidence="1">The sequence shown here is derived from an EMBL/GenBank/DDBJ whole genome shotgun (WGS) entry which is preliminary data.</text>
</comment>
<name>A0A401INZ3_9VIRU</name>
<proteinExistence type="predicted"/>
<protein>
    <submittedName>
        <fullName evidence="1">Wsv442-like protein</fullName>
    </submittedName>
</protein>
<dbReference type="EMBL" id="BFCC01000001">
    <property type="protein sequence ID" value="GBG35336.1"/>
    <property type="molecule type" value="Genomic_DNA"/>
</dbReference>